<dbReference type="OrthoDB" id="3042248at2759"/>
<sequence length="202" mass="22290">MSHCLWSQGEGARLNPAQPRFTAILCGIRKDRAELIPKPPSSHPTPIPSINVLSPLKPLGSILVTICDHVVALEGNKEAAIVLAERVNRAVQVLVNRARDLDGAMPGSYLDDIKNLENVLIKIATSLQKSLRRKWFHRVFSPKADASELNALSSDLEYAMRIFGLTVTQLSTNFEARQTFQTVQAFISKEANRSESSELSCP</sequence>
<reference evidence="1 2" key="1">
    <citation type="submission" date="2014-04" db="EMBL/GenBank/DDBJ databases">
        <authorList>
            <consortium name="DOE Joint Genome Institute"/>
            <person name="Kuo A."/>
            <person name="Girlanda M."/>
            <person name="Perotto S."/>
            <person name="Kohler A."/>
            <person name="Nagy L.G."/>
            <person name="Floudas D."/>
            <person name="Copeland A."/>
            <person name="Barry K.W."/>
            <person name="Cichocki N."/>
            <person name="Veneault-Fourrey C."/>
            <person name="LaButti K."/>
            <person name="Lindquist E.A."/>
            <person name="Lipzen A."/>
            <person name="Lundell T."/>
            <person name="Morin E."/>
            <person name="Murat C."/>
            <person name="Sun H."/>
            <person name="Tunlid A."/>
            <person name="Henrissat B."/>
            <person name="Grigoriev I.V."/>
            <person name="Hibbett D.S."/>
            <person name="Martin F."/>
            <person name="Nordberg H.P."/>
            <person name="Cantor M.N."/>
            <person name="Hua S.X."/>
        </authorList>
    </citation>
    <scope>NUCLEOTIDE SEQUENCE [LARGE SCALE GENOMIC DNA]</scope>
    <source>
        <strain evidence="1 2">MUT 4182</strain>
    </source>
</reference>
<name>A0A0C3L2I6_9AGAM</name>
<dbReference type="InterPro" id="IPR036537">
    <property type="entry name" value="Adaptor_Cbl_N_dom_sf"/>
</dbReference>
<keyword evidence="2" id="KW-1185">Reference proteome</keyword>
<dbReference type="Proteomes" id="UP000054248">
    <property type="component" value="Unassembled WGS sequence"/>
</dbReference>
<proteinExistence type="predicted"/>
<evidence type="ECO:0000313" key="1">
    <source>
        <dbReference type="EMBL" id="KIO15927.1"/>
    </source>
</evidence>
<gene>
    <name evidence="1" type="ORF">M407DRAFT_13071</name>
</gene>
<protein>
    <submittedName>
        <fullName evidence="1">Uncharacterized protein</fullName>
    </submittedName>
</protein>
<dbReference type="EMBL" id="KN823750">
    <property type="protein sequence ID" value="KIO15927.1"/>
    <property type="molecule type" value="Genomic_DNA"/>
</dbReference>
<feature type="non-terminal residue" evidence="1">
    <location>
        <position position="202"/>
    </location>
</feature>
<dbReference type="GO" id="GO:0007166">
    <property type="term" value="P:cell surface receptor signaling pathway"/>
    <property type="evidence" value="ECO:0007669"/>
    <property type="project" value="InterPro"/>
</dbReference>
<dbReference type="Gene3D" id="1.20.930.20">
    <property type="entry name" value="Adaptor protein Cbl, N-terminal domain"/>
    <property type="match status" value="1"/>
</dbReference>
<dbReference type="InterPro" id="IPR059179">
    <property type="entry name" value="MLKL-like_MCAfunc"/>
</dbReference>
<organism evidence="1 2">
    <name type="scientific">Tulasnella calospora MUT 4182</name>
    <dbReference type="NCBI Taxonomy" id="1051891"/>
    <lineage>
        <taxon>Eukaryota</taxon>
        <taxon>Fungi</taxon>
        <taxon>Dikarya</taxon>
        <taxon>Basidiomycota</taxon>
        <taxon>Agaricomycotina</taxon>
        <taxon>Agaricomycetes</taxon>
        <taxon>Cantharellales</taxon>
        <taxon>Tulasnellaceae</taxon>
        <taxon>Tulasnella</taxon>
    </lineage>
</organism>
<dbReference type="CDD" id="cd21037">
    <property type="entry name" value="MLKL_NTD"/>
    <property type="match status" value="1"/>
</dbReference>
<dbReference type="HOGENOM" id="CLU_1357586_0_0_1"/>
<accession>A0A0C3L2I6</accession>
<evidence type="ECO:0000313" key="2">
    <source>
        <dbReference type="Proteomes" id="UP000054248"/>
    </source>
</evidence>
<reference evidence="2" key="2">
    <citation type="submission" date="2015-01" db="EMBL/GenBank/DDBJ databases">
        <title>Evolutionary Origins and Diversification of the Mycorrhizal Mutualists.</title>
        <authorList>
            <consortium name="DOE Joint Genome Institute"/>
            <consortium name="Mycorrhizal Genomics Consortium"/>
            <person name="Kohler A."/>
            <person name="Kuo A."/>
            <person name="Nagy L.G."/>
            <person name="Floudas D."/>
            <person name="Copeland A."/>
            <person name="Barry K.W."/>
            <person name="Cichocki N."/>
            <person name="Veneault-Fourrey C."/>
            <person name="LaButti K."/>
            <person name="Lindquist E.A."/>
            <person name="Lipzen A."/>
            <person name="Lundell T."/>
            <person name="Morin E."/>
            <person name="Murat C."/>
            <person name="Riley R."/>
            <person name="Ohm R."/>
            <person name="Sun H."/>
            <person name="Tunlid A."/>
            <person name="Henrissat B."/>
            <person name="Grigoriev I.V."/>
            <person name="Hibbett D.S."/>
            <person name="Martin F."/>
        </authorList>
    </citation>
    <scope>NUCLEOTIDE SEQUENCE [LARGE SCALE GENOMIC DNA]</scope>
    <source>
        <strain evidence="2">MUT 4182</strain>
    </source>
</reference>
<dbReference type="AlphaFoldDB" id="A0A0C3L2I6"/>